<dbReference type="Proteomes" id="UP000092730">
    <property type="component" value="Chromosome 5"/>
</dbReference>
<dbReference type="GeneID" id="30210122"/>
<dbReference type="GO" id="GO:0007059">
    <property type="term" value="P:chromosome segregation"/>
    <property type="evidence" value="ECO:0007669"/>
    <property type="project" value="UniProtKB-KW"/>
</dbReference>
<organism evidence="10 11">
    <name type="scientific">Kwoniella bestiolae CBS 10118</name>
    <dbReference type="NCBI Taxonomy" id="1296100"/>
    <lineage>
        <taxon>Eukaryota</taxon>
        <taxon>Fungi</taxon>
        <taxon>Dikarya</taxon>
        <taxon>Basidiomycota</taxon>
        <taxon>Agaricomycotina</taxon>
        <taxon>Tremellomycetes</taxon>
        <taxon>Tremellales</taxon>
        <taxon>Cryptococcaceae</taxon>
        <taxon>Kwoniella</taxon>
    </lineage>
</organism>
<feature type="compositionally biased region" description="Acidic residues" evidence="8">
    <location>
        <begin position="454"/>
        <end position="464"/>
    </location>
</feature>
<feature type="compositionally biased region" description="Polar residues" evidence="8">
    <location>
        <begin position="369"/>
        <end position="387"/>
    </location>
</feature>
<keyword evidence="5" id="KW-0159">Chromosome partition</keyword>
<feature type="compositionally biased region" description="Acidic residues" evidence="8">
    <location>
        <begin position="327"/>
        <end position="337"/>
    </location>
</feature>
<evidence type="ECO:0000256" key="5">
    <source>
        <dbReference type="ARBA" id="ARBA00022829"/>
    </source>
</evidence>
<comment type="subcellular location">
    <subcellularLocation>
        <location evidence="2">Cytoplasm</location>
        <location evidence="2">Cytoskeleton</location>
        <location evidence="2">Spindle</location>
    </subcellularLocation>
    <subcellularLocation>
        <location evidence="1">Nucleus</location>
    </subcellularLocation>
</comment>
<dbReference type="GO" id="GO:0005634">
    <property type="term" value="C:nucleus"/>
    <property type="evidence" value="ECO:0007669"/>
    <property type="project" value="UniProtKB-SubCell"/>
</dbReference>
<feature type="domain" description="Inner centromere protein ARK-binding" evidence="9">
    <location>
        <begin position="1122"/>
        <end position="1178"/>
    </location>
</feature>
<evidence type="ECO:0000256" key="4">
    <source>
        <dbReference type="ARBA" id="ARBA00022490"/>
    </source>
</evidence>
<sequence length="1232" mass="134219">MTFLSQEMPTLDHYAFNLRDGLRRAAVTTLSELEGSINDLGYGWLDGYMEQIMDRQNRAPITELMKTPSRTQTTKKTRANTAAAKERTDKVKGLNARLALSPNTKQNSRSALSPLQPRSLNVSTLSPTPIASPKAGNSPVKAKPEKAKPKPKAKKGKSKKAVENDENSPPTSVDNTTTSFSTSEKSKSSVSSSAKDDVVEKKSKSTRSKSKKTTEKPEEVAEQPMEVEVEESVPQAQPVEEAQVVEEEEEVQSIGIEQEIQEQTISEPVPDAKELPIVVEAEERSDSSTQQVNIPVQVEEESGEPESVEEPMAEVEHEIQPEAVTEQIEEMDDAEPEAQEHTALETAHEEDVTSQPNHEEPERKVDPTMPTSFANPSVASGTSQPIRQVRSSWLSKALGSNAVPVNGLPTTDAGAALRKSYASAQRPSTALDFAGLRKSLAPINGLKRKSDHGMDEEEEEEEMEEERRPEKTAKFNADVPVPNYTDALPARTPGPMGRPNMPSKTPSFGSTGVISQPNSLSRSTVQNDNPRSDIHKVTKALDELREKTAAKELAKQKAALAASTGAAGRVPQAKSTGTGFLRGLGSIGAGLLGLGGSDPEEEAQRLARELEEERLAEMELERLMKEANRSETQVEEKDMEADEEEPIGRSTTPKPASLQQKAQAPMSPEEEEEMIEEQSVVEELMPVDSRTSMATTQRQPSAPVEVEPQSTTPTGTPTRAPAKYTAPALHAREEKHAHEPSVALQKEKERLASAKNKVEPVKVKEDPRKAPEASEDEDEEMEEEDEFDEMSEEEEEVVEIQKPHHAPPIVEIKTHRKTPSSSSVAPTPLKMSTSSVVTSGSVLSQGQSMAAKALGVKPATGPVKSLQLAAAAAKKEQAAAERKANLKETELRRQQAAKKKAEEERIRADEERKAKIAEIEEKRRLRAEFEKRQKERADKAALAAKEKADKEKAEREAQVAKLRAAEEEAARKRKMAAQTAALNKSQNKPSAKPPTASSAASSLQQSQKGKEPFKPTKQATLGSSTSTMGLSGKMGPSAFRTAETAAQSSTITLVTQSQQNGNSERRPLGPPSRPSQQPQSLRTSTAVPSHANSILQQSRVALQSQLDEKAAMVQSEDIELPDINSEYSDSDDEDRTKDFIPPTWAESPQLRAALEAQAHRNPDELFGPIKPLNMEELFKVRTNKFRARTSSANWSKTGDGLTKAEEVEYARRMGFRAMPSGLGGGSGSGSGQ</sequence>
<evidence type="ECO:0000313" key="10">
    <source>
        <dbReference type="EMBL" id="WVW84977.1"/>
    </source>
</evidence>
<gene>
    <name evidence="10" type="ORF">I302_107013</name>
</gene>
<feature type="compositionally biased region" description="Basic and acidic residues" evidence="8">
    <location>
        <begin position="625"/>
        <end position="636"/>
    </location>
</feature>
<dbReference type="PANTHER" id="PTHR13142:SF1">
    <property type="entry name" value="INNER CENTROMERE PROTEIN"/>
    <property type="match status" value="1"/>
</dbReference>
<feature type="compositionally biased region" description="Low complexity" evidence="8">
    <location>
        <begin position="988"/>
        <end position="1007"/>
    </location>
</feature>
<dbReference type="RefSeq" id="XP_065726462.1">
    <property type="nucleotide sequence ID" value="XM_065870390.1"/>
</dbReference>
<feature type="region of interest" description="Disordered" evidence="8">
    <location>
        <begin position="444"/>
        <end position="533"/>
    </location>
</feature>
<keyword evidence="4" id="KW-0963">Cytoplasm</keyword>
<feature type="compositionally biased region" description="Polar residues" evidence="8">
    <location>
        <begin position="649"/>
        <end position="661"/>
    </location>
</feature>
<evidence type="ECO:0000256" key="6">
    <source>
        <dbReference type="ARBA" id="ARBA00023212"/>
    </source>
</evidence>
<dbReference type="Gene3D" id="6.10.250.2990">
    <property type="match status" value="1"/>
</dbReference>
<feature type="compositionally biased region" description="Basic and acidic residues" evidence="8">
    <location>
        <begin position="194"/>
        <end position="203"/>
    </location>
</feature>
<dbReference type="EMBL" id="CP144545">
    <property type="protein sequence ID" value="WVW84977.1"/>
    <property type="molecule type" value="Genomic_DNA"/>
</dbReference>
<evidence type="ECO:0000256" key="7">
    <source>
        <dbReference type="ARBA" id="ARBA00023242"/>
    </source>
</evidence>
<feature type="compositionally biased region" description="Low complexity" evidence="8">
    <location>
        <begin position="1074"/>
        <end position="1085"/>
    </location>
</feature>
<evidence type="ECO:0000259" key="9">
    <source>
        <dbReference type="Pfam" id="PF03941"/>
    </source>
</evidence>
<dbReference type="PANTHER" id="PTHR13142">
    <property type="entry name" value="INNER CENTROMERE PROTEIN"/>
    <property type="match status" value="1"/>
</dbReference>
<feature type="region of interest" description="Disordered" evidence="8">
    <location>
        <begin position="625"/>
        <end position="833"/>
    </location>
</feature>
<evidence type="ECO:0000313" key="11">
    <source>
        <dbReference type="Proteomes" id="UP000092730"/>
    </source>
</evidence>
<feature type="region of interest" description="Disordered" evidence="8">
    <location>
        <begin position="69"/>
        <end position="387"/>
    </location>
</feature>
<accession>A0AAJ8KCX4</accession>
<feature type="compositionally biased region" description="Basic and acidic residues" evidence="8">
    <location>
        <begin position="730"/>
        <end position="772"/>
    </location>
</feature>
<feature type="compositionally biased region" description="Acidic residues" evidence="8">
    <location>
        <begin position="668"/>
        <end position="680"/>
    </location>
</feature>
<dbReference type="InterPro" id="IPR005635">
    <property type="entry name" value="Inner_centromere_prot_ARK-bd"/>
</dbReference>
<evidence type="ECO:0000256" key="2">
    <source>
        <dbReference type="ARBA" id="ARBA00004186"/>
    </source>
</evidence>
<feature type="compositionally biased region" description="Low complexity" evidence="8">
    <location>
        <begin position="1020"/>
        <end position="1035"/>
    </location>
</feature>
<feature type="compositionally biased region" description="Polar residues" evidence="8">
    <location>
        <begin position="689"/>
        <end position="700"/>
    </location>
</feature>
<dbReference type="KEGG" id="kbi:30210122"/>
<feature type="compositionally biased region" description="Basic residues" evidence="8">
    <location>
        <begin position="149"/>
        <end position="159"/>
    </location>
</feature>
<feature type="compositionally biased region" description="Acidic residues" evidence="8">
    <location>
        <begin position="773"/>
        <end position="798"/>
    </location>
</feature>
<feature type="compositionally biased region" description="Polar residues" evidence="8">
    <location>
        <begin position="502"/>
        <end position="529"/>
    </location>
</feature>
<feature type="compositionally biased region" description="Low complexity" evidence="8">
    <location>
        <begin position="233"/>
        <end position="242"/>
    </location>
</feature>
<feature type="region of interest" description="Disordered" evidence="8">
    <location>
        <begin position="866"/>
        <end position="1092"/>
    </location>
</feature>
<dbReference type="AlphaFoldDB" id="A0AAJ8KCX4"/>
<evidence type="ECO:0000256" key="3">
    <source>
        <dbReference type="ARBA" id="ARBA00010042"/>
    </source>
</evidence>
<protein>
    <recommendedName>
        <fullName evidence="9">Inner centromere protein ARK-binding domain-containing protein</fullName>
    </recommendedName>
</protein>
<keyword evidence="6" id="KW-0206">Cytoskeleton</keyword>
<comment type="similarity">
    <text evidence="3">Belongs to the INCENP family.</text>
</comment>
<keyword evidence="7" id="KW-0539">Nucleus</keyword>
<dbReference type="Pfam" id="PF03941">
    <property type="entry name" value="INCENP_ARK-bind"/>
    <property type="match status" value="1"/>
</dbReference>
<feature type="compositionally biased region" description="Acidic residues" evidence="8">
    <location>
        <begin position="298"/>
        <end position="313"/>
    </location>
</feature>
<feature type="compositionally biased region" description="Low complexity" evidence="8">
    <location>
        <begin position="176"/>
        <end position="193"/>
    </location>
</feature>
<feature type="compositionally biased region" description="Low complexity" evidence="8">
    <location>
        <begin position="252"/>
        <end position="267"/>
    </location>
</feature>
<feature type="compositionally biased region" description="Polar residues" evidence="8">
    <location>
        <begin position="1044"/>
        <end position="1062"/>
    </location>
</feature>
<proteinExistence type="inferred from homology"/>
<feature type="compositionally biased region" description="Basic and acidic residues" evidence="8">
    <location>
        <begin position="873"/>
        <end position="970"/>
    </location>
</feature>
<keyword evidence="11" id="KW-1185">Reference proteome</keyword>
<reference evidence="10" key="2">
    <citation type="submission" date="2024-02" db="EMBL/GenBank/DDBJ databases">
        <title>Comparative genomics of Cryptococcus and Kwoniella reveals pathogenesis evolution and contrasting modes of karyotype evolution via chromosome fusion or intercentromeric recombination.</title>
        <authorList>
            <person name="Coelho M.A."/>
            <person name="David-Palma M."/>
            <person name="Shea T."/>
            <person name="Bowers K."/>
            <person name="McGinley-Smith S."/>
            <person name="Mohammad A.W."/>
            <person name="Gnirke A."/>
            <person name="Yurkov A.M."/>
            <person name="Nowrousian M."/>
            <person name="Sun S."/>
            <person name="Cuomo C.A."/>
            <person name="Heitman J."/>
        </authorList>
    </citation>
    <scope>NUCLEOTIDE SEQUENCE</scope>
    <source>
        <strain evidence="10">CBS 10118</strain>
    </source>
</reference>
<evidence type="ECO:0000256" key="1">
    <source>
        <dbReference type="ARBA" id="ARBA00004123"/>
    </source>
</evidence>
<feature type="compositionally biased region" description="Basic and acidic residues" evidence="8">
    <location>
        <begin position="338"/>
        <end position="366"/>
    </location>
</feature>
<name>A0AAJ8KCX4_9TREE</name>
<reference evidence="10" key="1">
    <citation type="submission" date="2013-07" db="EMBL/GenBank/DDBJ databases">
        <authorList>
            <consortium name="The Broad Institute Genome Sequencing Platform"/>
            <person name="Cuomo C."/>
            <person name="Litvintseva A."/>
            <person name="Chen Y."/>
            <person name="Heitman J."/>
            <person name="Sun S."/>
            <person name="Springer D."/>
            <person name="Dromer F."/>
            <person name="Young S.K."/>
            <person name="Zeng Q."/>
            <person name="Gargeya S."/>
            <person name="Fitzgerald M."/>
            <person name="Abouelleil A."/>
            <person name="Alvarado L."/>
            <person name="Berlin A.M."/>
            <person name="Chapman S.B."/>
            <person name="Dewar J."/>
            <person name="Goldberg J."/>
            <person name="Griggs A."/>
            <person name="Gujja S."/>
            <person name="Hansen M."/>
            <person name="Howarth C."/>
            <person name="Imamovic A."/>
            <person name="Larimer J."/>
            <person name="McCowan C."/>
            <person name="Murphy C."/>
            <person name="Pearson M."/>
            <person name="Priest M."/>
            <person name="Roberts A."/>
            <person name="Saif S."/>
            <person name="Shea T."/>
            <person name="Sykes S."/>
            <person name="Wortman J."/>
            <person name="Nusbaum C."/>
            <person name="Birren B."/>
        </authorList>
    </citation>
    <scope>NUCLEOTIDE SEQUENCE</scope>
    <source>
        <strain evidence="10">CBS 10118</strain>
    </source>
</reference>
<evidence type="ECO:0000256" key="8">
    <source>
        <dbReference type="SAM" id="MobiDB-lite"/>
    </source>
</evidence>
<feature type="region of interest" description="Disordered" evidence="8">
    <location>
        <begin position="1106"/>
        <end position="1143"/>
    </location>
</feature>
<dbReference type="GO" id="GO:0005819">
    <property type="term" value="C:spindle"/>
    <property type="evidence" value="ECO:0007669"/>
    <property type="project" value="UniProtKB-SubCell"/>
</dbReference>
<feature type="compositionally biased region" description="Polar residues" evidence="8">
    <location>
        <begin position="101"/>
        <end position="129"/>
    </location>
</feature>